<dbReference type="InterPro" id="IPR014710">
    <property type="entry name" value="RmlC-like_jellyroll"/>
</dbReference>
<dbReference type="EMBL" id="JAASRM010000001">
    <property type="protein sequence ID" value="NIK89672.1"/>
    <property type="molecule type" value="Genomic_DNA"/>
</dbReference>
<organism evidence="6 7">
    <name type="scientific">Rhizomicrobium palustre</name>
    <dbReference type="NCBI Taxonomy" id="189966"/>
    <lineage>
        <taxon>Bacteria</taxon>
        <taxon>Pseudomonadati</taxon>
        <taxon>Pseudomonadota</taxon>
        <taxon>Alphaproteobacteria</taxon>
        <taxon>Micropepsales</taxon>
        <taxon>Micropepsaceae</taxon>
        <taxon>Rhizomicrobium</taxon>
    </lineage>
</organism>
<dbReference type="RefSeq" id="WP_167083742.1">
    <property type="nucleotide sequence ID" value="NZ_BAAADC010000001.1"/>
</dbReference>
<dbReference type="InterPro" id="IPR011051">
    <property type="entry name" value="RmlC_Cupin_sf"/>
</dbReference>
<dbReference type="InterPro" id="IPR009057">
    <property type="entry name" value="Homeodomain-like_sf"/>
</dbReference>
<dbReference type="Gene3D" id="1.10.10.60">
    <property type="entry name" value="Homeodomain-like"/>
    <property type="match status" value="1"/>
</dbReference>
<evidence type="ECO:0000256" key="4">
    <source>
        <dbReference type="ARBA" id="ARBA00023163"/>
    </source>
</evidence>
<reference evidence="6 7" key="1">
    <citation type="submission" date="2020-03" db="EMBL/GenBank/DDBJ databases">
        <title>Genomic Encyclopedia of Type Strains, Phase IV (KMG-IV): sequencing the most valuable type-strain genomes for metagenomic binning, comparative biology and taxonomic classification.</title>
        <authorList>
            <person name="Goeker M."/>
        </authorList>
    </citation>
    <scope>NUCLEOTIDE SEQUENCE [LARGE SCALE GENOMIC DNA]</scope>
    <source>
        <strain evidence="6 7">DSM 19867</strain>
    </source>
</reference>
<dbReference type="Pfam" id="PF02311">
    <property type="entry name" value="AraC_binding"/>
    <property type="match status" value="1"/>
</dbReference>
<dbReference type="PANTHER" id="PTHR11019">
    <property type="entry name" value="HTH-TYPE TRANSCRIPTIONAL REGULATOR NIMR"/>
    <property type="match status" value="1"/>
</dbReference>
<comment type="caution">
    <text evidence="6">The sequence shown here is derived from an EMBL/GenBank/DDBJ whole genome shotgun (WGS) entry which is preliminary data.</text>
</comment>
<keyword evidence="2 6" id="KW-0238">DNA-binding</keyword>
<keyword evidence="1" id="KW-0805">Transcription regulation</keyword>
<keyword evidence="4" id="KW-0804">Transcription</keyword>
<keyword evidence="7" id="KW-1185">Reference proteome</keyword>
<accession>A0A846N374</accession>
<evidence type="ECO:0000313" key="6">
    <source>
        <dbReference type="EMBL" id="NIK89672.1"/>
    </source>
</evidence>
<dbReference type="SMART" id="SM00342">
    <property type="entry name" value="HTH_ARAC"/>
    <property type="match status" value="1"/>
</dbReference>
<dbReference type="Pfam" id="PF12833">
    <property type="entry name" value="HTH_18"/>
    <property type="match status" value="1"/>
</dbReference>
<evidence type="ECO:0000256" key="1">
    <source>
        <dbReference type="ARBA" id="ARBA00023015"/>
    </source>
</evidence>
<evidence type="ECO:0000259" key="5">
    <source>
        <dbReference type="PROSITE" id="PS01124"/>
    </source>
</evidence>
<dbReference type="InterPro" id="IPR018062">
    <property type="entry name" value="HTH_AraC-typ_CS"/>
</dbReference>
<dbReference type="GO" id="GO:0043565">
    <property type="term" value="F:sequence-specific DNA binding"/>
    <property type="evidence" value="ECO:0007669"/>
    <property type="project" value="InterPro"/>
</dbReference>
<name>A0A846N374_9PROT</name>
<keyword evidence="3" id="KW-0010">Activator</keyword>
<dbReference type="InterPro" id="IPR003313">
    <property type="entry name" value="AraC-bd"/>
</dbReference>
<proteinExistence type="predicted"/>
<dbReference type="PRINTS" id="PR00032">
    <property type="entry name" value="HTHARAC"/>
</dbReference>
<protein>
    <submittedName>
        <fullName evidence="6">AraC-like DNA-binding protein</fullName>
    </submittedName>
</protein>
<feature type="domain" description="HTH araC/xylS-type" evidence="5">
    <location>
        <begin position="168"/>
        <end position="264"/>
    </location>
</feature>
<gene>
    <name evidence="6" type="ORF">FHS83_002990</name>
</gene>
<dbReference type="InterPro" id="IPR018060">
    <property type="entry name" value="HTH_AraC"/>
</dbReference>
<dbReference type="PROSITE" id="PS01124">
    <property type="entry name" value="HTH_ARAC_FAMILY_2"/>
    <property type="match status" value="1"/>
</dbReference>
<evidence type="ECO:0000256" key="2">
    <source>
        <dbReference type="ARBA" id="ARBA00023125"/>
    </source>
</evidence>
<dbReference type="SUPFAM" id="SSF46689">
    <property type="entry name" value="Homeodomain-like"/>
    <property type="match status" value="1"/>
</dbReference>
<dbReference type="Gene3D" id="2.60.120.10">
    <property type="entry name" value="Jelly Rolls"/>
    <property type="match status" value="1"/>
</dbReference>
<dbReference type="Proteomes" id="UP000570514">
    <property type="component" value="Unassembled WGS sequence"/>
</dbReference>
<dbReference type="SUPFAM" id="SSF51182">
    <property type="entry name" value="RmlC-like cupins"/>
    <property type="match status" value="1"/>
</dbReference>
<evidence type="ECO:0000256" key="3">
    <source>
        <dbReference type="ARBA" id="ARBA00023159"/>
    </source>
</evidence>
<dbReference type="GO" id="GO:0003700">
    <property type="term" value="F:DNA-binding transcription factor activity"/>
    <property type="evidence" value="ECO:0007669"/>
    <property type="project" value="InterPro"/>
</dbReference>
<dbReference type="PROSITE" id="PS00041">
    <property type="entry name" value="HTH_ARAC_FAMILY_1"/>
    <property type="match status" value="1"/>
</dbReference>
<sequence>MHTLDEQQTTHFLKEVGLSAPSGTGFAFCDPHPRIFYGWHSHEYDQLLYSVHGMVHLETSDANYALPAARAAWIPAGLPHRTQLTDAEGISLYLAPSSSSPTEGRLRFLIVDTLLREMILHARRWQPGSAKDDAVAQSYFSTLSLICAERLTEEEPLRLPRVHDAAISRAMEYAIANLAQAQATQAAAAAHLSERSLRRRFSEVTGMSWQNWLTQAKILTAMRLLAEGERVTETALQVGFSSLSAFAQAFARITGETPSAYRTRLYRRH</sequence>
<evidence type="ECO:0000313" key="7">
    <source>
        <dbReference type="Proteomes" id="UP000570514"/>
    </source>
</evidence>
<dbReference type="CDD" id="cd06124">
    <property type="entry name" value="cupin_NimR-like_N"/>
    <property type="match status" value="1"/>
</dbReference>
<dbReference type="PANTHER" id="PTHR11019:SF159">
    <property type="entry name" value="TRANSCRIPTIONAL REGULATOR-RELATED"/>
    <property type="match status" value="1"/>
</dbReference>
<dbReference type="AlphaFoldDB" id="A0A846N374"/>
<dbReference type="InterPro" id="IPR020449">
    <property type="entry name" value="Tscrpt_reg_AraC-type_HTH"/>
</dbReference>